<sequence>MLENFVFDSKSEDDVYKYVLSEAGVDEAFINSGVAYEELKSQLSKVIKDKNLTIESMSDADKLADLIKGQWEIGNEQVSIASIHEKISTSTKLTKPEENQIKISKVNMWLCEGNKLLEMLDENTYQTGEQDILIGETSKSKVEQLEQSEYDQLGEEFKQKSDSVSQHMQGLDFKYDEYWELVETNSQTPYIIDSSNLYSARRQRDNTDERQDEISQIAEDIYNQPNNGDQNITLMEFSGMKPILEKLGVSERFLNDENCYRQLEMMVAGAVGKDFDLTSKEGIENVVKKIDENLTITENSISGTGFEPGEYMEISFDGEGIYHYRAVTQTVDEQNMNMIRLREYESVGKGTDINADDRNITAREFYVTKPENAEMLPIDVLPTIQEIPDEYASSKLVRNNETLELTNNQELLKNIYESMGKSVYSIKSFANNFMNNVNEKVSGAKDIFSNFLNSYDMRDITNEMLGQSLSFIKDTLQMEKEVHVQEKESEGQEIG</sequence>
<protein>
    <submittedName>
        <fullName evidence="1">Uncharacterized protein</fullName>
    </submittedName>
</protein>
<dbReference type="Proteomes" id="UP000824093">
    <property type="component" value="Unassembled WGS sequence"/>
</dbReference>
<comment type="caution">
    <text evidence="1">The sequence shown here is derived from an EMBL/GenBank/DDBJ whole genome shotgun (WGS) entry which is preliminary data.</text>
</comment>
<organism evidence="1 2">
    <name type="scientific">Candidatus Merdicola faecigallinarum</name>
    <dbReference type="NCBI Taxonomy" id="2840862"/>
    <lineage>
        <taxon>Bacteria</taxon>
        <taxon>Bacillati</taxon>
        <taxon>Bacillota</taxon>
        <taxon>Clostridia</taxon>
        <taxon>Candidatus Merdicola</taxon>
    </lineage>
</organism>
<gene>
    <name evidence="1" type="ORF">IAB70_01075</name>
</gene>
<reference evidence="1" key="1">
    <citation type="submission" date="2020-10" db="EMBL/GenBank/DDBJ databases">
        <authorList>
            <person name="Gilroy R."/>
        </authorList>
    </citation>
    <scope>NUCLEOTIDE SEQUENCE</scope>
    <source>
        <strain evidence="1">CHK195-15760</strain>
    </source>
</reference>
<dbReference type="AlphaFoldDB" id="A0A9D1M050"/>
<dbReference type="EMBL" id="DVNH01000010">
    <property type="protein sequence ID" value="HIU51210.1"/>
    <property type="molecule type" value="Genomic_DNA"/>
</dbReference>
<evidence type="ECO:0000313" key="2">
    <source>
        <dbReference type="Proteomes" id="UP000824093"/>
    </source>
</evidence>
<accession>A0A9D1M050</accession>
<evidence type="ECO:0000313" key="1">
    <source>
        <dbReference type="EMBL" id="HIU51210.1"/>
    </source>
</evidence>
<name>A0A9D1M050_9FIRM</name>
<proteinExistence type="predicted"/>
<reference evidence="1" key="2">
    <citation type="journal article" date="2021" name="PeerJ">
        <title>Extensive microbial diversity within the chicken gut microbiome revealed by metagenomics and culture.</title>
        <authorList>
            <person name="Gilroy R."/>
            <person name="Ravi A."/>
            <person name="Getino M."/>
            <person name="Pursley I."/>
            <person name="Horton D.L."/>
            <person name="Alikhan N.F."/>
            <person name="Baker D."/>
            <person name="Gharbi K."/>
            <person name="Hall N."/>
            <person name="Watson M."/>
            <person name="Adriaenssens E.M."/>
            <person name="Foster-Nyarko E."/>
            <person name="Jarju S."/>
            <person name="Secka A."/>
            <person name="Antonio M."/>
            <person name="Oren A."/>
            <person name="Chaudhuri R.R."/>
            <person name="La Ragione R."/>
            <person name="Hildebrand F."/>
            <person name="Pallen M.J."/>
        </authorList>
    </citation>
    <scope>NUCLEOTIDE SEQUENCE</scope>
    <source>
        <strain evidence="1">CHK195-15760</strain>
    </source>
</reference>